<evidence type="ECO:0000256" key="7">
    <source>
        <dbReference type="ARBA" id="ARBA00022692"/>
    </source>
</evidence>
<dbReference type="SUPFAM" id="SSF55874">
    <property type="entry name" value="ATPase domain of HSP90 chaperone/DNA topoisomerase II/histidine kinase"/>
    <property type="match status" value="1"/>
</dbReference>
<feature type="domain" description="Histidine kinase" evidence="12">
    <location>
        <begin position="339"/>
        <end position="543"/>
    </location>
</feature>
<evidence type="ECO:0000256" key="8">
    <source>
        <dbReference type="ARBA" id="ARBA00022777"/>
    </source>
</evidence>
<keyword evidence="5" id="KW-0597">Phosphoprotein</keyword>
<dbReference type="EC" id="2.7.13.3" evidence="3"/>
<reference evidence="13 14" key="1">
    <citation type="submission" date="2023-10" db="EMBL/GenBank/DDBJ databases">
        <title>Psychrosphaera aquimaarina strain SW33 isolated from seawater.</title>
        <authorList>
            <person name="Bayburt H."/>
            <person name="Kim J.M."/>
            <person name="Choi B.J."/>
            <person name="Jeon C.O."/>
        </authorList>
    </citation>
    <scope>NUCLEOTIDE SEQUENCE [LARGE SCALE GENOMIC DNA]</scope>
    <source>
        <strain evidence="13 14">KCTC 52743</strain>
    </source>
</reference>
<dbReference type="Pfam" id="PF02743">
    <property type="entry name" value="dCache_1"/>
    <property type="match status" value="1"/>
</dbReference>
<organism evidence="13 14">
    <name type="scientific">Psychrosphaera aquimarina</name>
    <dbReference type="NCBI Taxonomy" id="2044854"/>
    <lineage>
        <taxon>Bacteria</taxon>
        <taxon>Pseudomonadati</taxon>
        <taxon>Pseudomonadota</taxon>
        <taxon>Gammaproteobacteria</taxon>
        <taxon>Alteromonadales</taxon>
        <taxon>Pseudoalteromonadaceae</taxon>
        <taxon>Psychrosphaera</taxon>
    </lineage>
</organism>
<dbReference type="RefSeq" id="WP_315947130.1">
    <property type="nucleotide sequence ID" value="NZ_JAWCUA010000007.1"/>
</dbReference>
<keyword evidence="9 11" id="KW-1133">Transmembrane helix</keyword>
<evidence type="ECO:0000256" key="10">
    <source>
        <dbReference type="ARBA" id="ARBA00023136"/>
    </source>
</evidence>
<evidence type="ECO:0000256" key="1">
    <source>
        <dbReference type="ARBA" id="ARBA00000085"/>
    </source>
</evidence>
<dbReference type="SMART" id="SM00388">
    <property type="entry name" value="HisKA"/>
    <property type="match status" value="1"/>
</dbReference>
<keyword evidence="13" id="KW-0067">ATP-binding</keyword>
<dbReference type="InterPro" id="IPR033479">
    <property type="entry name" value="dCache_1"/>
</dbReference>
<dbReference type="CDD" id="cd16922">
    <property type="entry name" value="HATPase_EvgS-ArcB-TorS-like"/>
    <property type="match status" value="1"/>
</dbReference>
<dbReference type="PRINTS" id="PR00344">
    <property type="entry name" value="BCTRLSENSOR"/>
</dbReference>
<dbReference type="InterPro" id="IPR036890">
    <property type="entry name" value="HATPase_C_sf"/>
</dbReference>
<gene>
    <name evidence="13" type="ORF">RT723_11005</name>
</gene>
<sequence>MPVILITGFSALIIEDDSKQKINQRFISEVEHLERHINFIFEQVEVRVRFLSDSAPVLNRVGNLDRFYQSTNNTVENITARGIKEKPIYKLFESIGKSMDDIAYVYIGDSNKGYIQWPLGSLTDNYDPTIRPWFKSAINAKGASVRPPAYYWSADDTVILSTVKSIETEHGVGVLGVDITLTQMDSIIRGMKLGFKERLLLVESTGTVLVDTANNNNQFRAMEEVLPENTLLKLNGLKHLDNILVEIDQTSFLASKFKFDKMDWTFYILTPQHALTDQFKKINKFTIPLAIFCILIFSALGLIISRKITKVIRDREKQLLEAKEQAEAAVVAKSQFLANMSHEIRTPLNGVIGMTQLLSLTKLSNEQSGKVETILSSGNRLMHLINEILDLSKAEANELVLNPQLIDLEETISIISKSFSANVADRGLDLILELHTLENVWAKVDDLRLGQVIGNLLSNAIKFTEQGFVAIKGSISENKSELTIEIQDSGIGLSEEQQTLIFDKFKQADNTTTRKYGGTGLGLALSSTLVEMMGETTSTFGVR</sequence>
<name>A0ABU3R1G5_9GAMM</name>
<evidence type="ECO:0000313" key="14">
    <source>
        <dbReference type="Proteomes" id="UP001257914"/>
    </source>
</evidence>
<dbReference type="InterPro" id="IPR003594">
    <property type="entry name" value="HATPase_dom"/>
</dbReference>
<accession>A0ABU3R1G5</accession>
<dbReference type="PROSITE" id="PS50109">
    <property type="entry name" value="HIS_KIN"/>
    <property type="match status" value="1"/>
</dbReference>
<keyword evidence="7 11" id="KW-0812">Transmembrane</keyword>
<comment type="subcellular location">
    <subcellularLocation>
        <location evidence="2">Cell membrane</location>
        <topology evidence="2">Multi-pass membrane protein</topology>
    </subcellularLocation>
</comment>
<keyword evidence="13" id="KW-0547">Nucleotide-binding</keyword>
<evidence type="ECO:0000313" key="13">
    <source>
        <dbReference type="EMBL" id="MDU0113516.1"/>
    </source>
</evidence>
<evidence type="ECO:0000256" key="6">
    <source>
        <dbReference type="ARBA" id="ARBA00022679"/>
    </source>
</evidence>
<dbReference type="PANTHER" id="PTHR43047">
    <property type="entry name" value="TWO-COMPONENT HISTIDINE PROTEIN KINASE"/>
    <property type="match status" value="1"/>
</dbReference>
<comment type="caution">
    <text evidence="13">The sequence shown here is derived from an EMBL/GenBank/DDBJ whole genome shotgun (WGS) entry which is preliminary data.</text>
</comment>
<dbReference type="Gene3D" id="3.30.565.10">
    <property type="entry name" value="Histidine kinase-like ATPase, C-terminal domain"/>
    <property type="match status" value="1"/>
</dbReference>
<keyword evidence="14" id="KW-1185">Reference proteome</keyword>
<feature type="transmembrane region" description="Helical" evidence="11">
    <location>
        <begin position="285"/>
        <end position="305"/>
    </location>
</feature>
<dbReference type="SUPFAM" id="SSF47384">
    <property type="entry name" value="Homodimeric domain of signal transducing histidine kinase"/>
    <property type="match status" value="1"/>
</dbReference>
<evidence type="ECO:0000259" key="12">
    <source>
        <dbReference type="PROSITE" id="PS50109"/>
    </source>
</evidence>
<keyword evidence="10 11" id="KW-0472">Membrane</keyword>
<protein>
    <recommendedName>
        <fullName evidence="3">histidine kinase</fullName>
        <ecNumber evidence="3">2.7.13.3</ecNumber>
    </recommendedName>
</protein>
<evidence type="ECO:0000256" key="2">
    <source>
        <dbReference type="ARBA" id="ARBA00004651"/>
    </source>
</evidence>
<evidence type="ECO:0000256" key="3">
    <source>
        <dbReference type="ARBA" id="ARBA00012438"/>
    </source>
</evidence>
<dbReference type="InterPro" id="IPR004358">
    <property type="entry name" value="Sig_transdc_His_kin-like_C"/>
</dbReference>
<keyword evidence="6" id="KW-0808">Transferase</keyword>
<dbReference type="GO" id="GO:0005524">
    <property type="term" value="F:ATP binding"/>
    <property type="evidence" value="ECO:0007669"/>
    <property type="project" value="UniProtKB-KW"/>
</dbReference>
<dbReference type="InterPro" id="IPR005467">
    <property type="entry name" value="His_kinase_dom"/>
</dbReference>
<evidence type="ECO:0000256" key="11">
    <source>
        <dbReference type="SAM" id="Phobius"/>
    </source>
</evidence>
<dbReference type="PANTHER" id="PTHR43047:SF71">
    <property type="entry name" value="HISTIDINE KINASE CONTAINING CHEY-HOMOLOGOUS RECEIVER DOMAIN-RELATED"/>
    <property type="match status" value="1"/>
</dbReference>
<dbReference type="Pfam" id="PF00512">
    <property type="entry name" value="HisKA"/>
    <property type="match status" value="1"/>
</dbReference>
<dbReference type="InterPro" id="IPR003661">
    <property type="entry name" value="HisK_dim/P_dom"/>
</dbReference>
<keyword evidence="4" id="KW-1003">Cell membrane</keyword>
<dbReference type="EMBL" id="JAWCUA010000007">
    <property type="protein sequence ID" value="MDU0113516.1"/>
    <property type="molecule type" value="Genomic_DNA"/>
</dbReference>
<dbReference type="SMART" id="SM00387">
    <property type="entry name" value="HATPase_c"/>
    <property type="match status" value="1"/>
</dbReference>
<evidence type="ECO:0000256" key="4">
    <source>
        <dbReference type="ARBA" id="ARBA00022475"/>
    </source>
</evidence>
<dbReference type="Proteomes" id="UP001257914">
    <property type="component" value="Unassembled WGS sequence"/>
</dbReference>
<dbReference type="Gene3D" id="1.10.287.130">
    <property type="match status" value="1"/>
</dbReference>
<keyword evidence="8" id="KW-0418">Kinase</keyword>
<proteinExistence type="predicted"/>
<dbReference type="Gene3D" id="3.30.450.20">
    <property type="entry name" value="PAS domain"/>
    <property type="match status" value="2"/>
</dbReference>
<evidence type="ECO:0000256" key="5">
    <source>
        <dbReference type="ARBA" id="ARBA00022553"/>
    </source>
</evidence>
<dbReference type="InterPro" id="IPR036097">
    <property type="entry name" value="HisK_dim/P_sf"/>
</dbReference>
<dbReference type="Pfam" id="PF02518">
    <property type="entry name" value="HATPase_c"/>
    <property type="match status" value="1"/>
</dbReference>
<dbReference type="CDD" id="cd00082">
    <property type="entry name" value="HisKA"/>
    <property type="match status" value="1"/>
</dbReference>
<comment type="catalytic activity">
    <reaction evidence="1">
        <text>ATP + protein L-histidine = ADP + protein N-phospho-L-histidine.</text>
        <dbReference type="EC" id="2.7.13.3"/>
    </reaction>
</comment>
<evidence type="ECO:0000256" key="9">
    <source>
        <dbReference type="ARBA" id="ARBA00022989"/>
    </source>
</evidence>